<gene>
    <name evidence="3" type="ORF">TWF481_002213</name>
</gene>
<sequence length="179" mass="19152">MIARIPAGRSASTEVHEKRSESRTAESNSTAVIGTPTNSEDLVAIMAKVTGTSVTGHEDSSPVPLTTRRYRRQNASPLSDVGETTHGALNTKTVGDTTQSALESSPTSFSTLVKTSQTQCPGQPPMNSAGSRLVERAPHTLQPRGLDGIGLYFAVFVPGSFIIILAVVGWYIYKKKYRS</sequence>
<dbReference type="AlphaFoldDB" id="A0AAV9VUJ4"/>
<feature type="compositionally biased region" description="Polar residues" evidence="1">
    <location>
        <begin position="25"/>
        <end position="37"/>
    </location>
</feature>
<reference evidence="3 4" key="1">
    <citation type="submission" date="2023-08" db="EMBL/GenBank/DDBJ databases">
        <authorList>
            <person name="Palmer J.M."/>
        </authorList>
    </citation>
    <scope>NUCLEOTIDE SEQUENCE [LARGE SCALE GENOMIC DNA]</scope>
    <source>
        <strain evidence="3 4">TWF481</strain>
    </source>
</reference>
<name>A0AAV9VUJ4_9PEZI</name>
<keyword evidence="2" id="KW-1133">Transmembrane helix</keyword>
<dbReference type="EMBL" id="JAVHJL010000011">
    <property type="protein sequence ID" value="KAK6496189.1"/>
    <property type="molecule type" value="Genomic_DNA"/>
</dbReference>
<protein>
    <submittedName>
        <fullName evidence="3">Uncharacterized protein</fullName>
    </submittedName>
</protein>
<evidence type="ECO:0000313" key="4">
    <source>
        <dbReference type="Proteomes" id="UP001370758"/>
    </source>
</evidence>
<evidence type="ECO:0000256" key="1">
    <source>
        <dbReference type="SAM" id="MobiDB-lite"/>
    </source>
</evidence>
<dbReference type="Proteomes" id="UP001370758">
    <property type="component" value="Unassembled WGS sequence"/>
</dbReference>
<keyword evidence="2" id="KW-0472">Membrane</keyword>
<evidence type="ECO:0000313" key="3">
    <source>
        <dbReference type="EMBL" id="KAK6496189.1"/>
    </source>
</evidence>
<proteinExistence type="predicted"/>
<keyword evidence="2" id="KW-0812">Transmembrane</keyword>
<feature type="compositionally biased region" description="Basic and acidic residues" evidence="1">
    <location>
        <begin position="14"/>
        <end position="24"/>
    </location>
</feature>
<feature type="transmembrane region" description="Helical" evidence="2">
    <location>
        <begin position="149"/>
        <end position="173"/>
    </location>
</feature>
<organism evidence="3 4">
    <name type="scientific">Arthrobotrys musiformis</name>
    <dbReference type="NCBI Taxonomy" id="47236"/>
    <lineage>
        <taxon>Eukaryota</taxon>
        <taxon>Fungi</taxon>
        <taxon>Dikarya</taxon>
        <taxon>Ascomycota</taxon>
        <taxon>Pezizomycotina</taxon>
        <taxon>Orbiliomycetes</taxon>
        <taxon>Orbiliales</taxon>
        <taxon>Orbiliaceae</taxon>
        <taxon>Arthrobotrys</taxon>
    </lineage>
</organism>
<accession>A0AAV9VUJ4</accession>
<feature type="region of interest" description="Disordered" evidence="1">
    <location>
        <begin position="1"/>
        <end position="37"/>
    </location>
</feature>
<keyword evidence="4" id="KW-1185">Reference proteome</keyword>
<evidence type="ECO:0000256" key="2">
    <source>
        <dbReference type="SAM" id="Phobius"/>
    </source>
</evidence>
<comment type="caution">
    <text evidence="3">The sequence shown here is derived from an EMBL/GenBank/DDBJ whole genome shotgun (WGS) entry which is preliminary data.</text>
</comment>